<dbReference type="GeneID" id="97122782"/>
<dbReference type="EMBL" id="AGYR01000070">
    <property type="protein sequence ID" value="ENZ07005.1"/>
    <property type="molecule type" value="Genomic_DNA"/>
</dbReference>
<dbReference type="InterPro" id="IPR042187">
    <property type="entry name" value="Flagellin_C_sub2"/>
</dbReference>
<dbReference type="InterPro" id="IPR046358">
    <property type="entry name" value="Flagellin_C"/>
</dbReference>
<dbReference type="PATRIC" id="fig|999408.3.peg.5735"/>
<dbReference type="HOGENOM" id="CLU_3166427_0_0_9"/>
<sequence>MAQEFTDYTAANITRQVSNTMLSQANAIPDMIIKIHCLCELKDDGLI</sequence>
<dbReference type="GO" id="GO:0009288">
    <property type="term" value="C:bacterial-type flagellum"/>
    <property type="evidence" value="ECO:0007669"/>
    <property type="project" value="InterPro"/>
</dbReference>
<organism evidence="2 3">
    <name type="scientific">[Clostridium] clostridioforme 90A8</name>
    <dbReference type="NCBI Taxonomy" id="999408"/>
    <lineage>
        <taxon>Bacteria</taxon>
        <taxon>Bacillati</taxon>
        <taxon>Bacillota</taxon>
        <taxon>Clostridia</taxon>
        <taxon>Lachnospirales</taxon>
        <taxon>Lachnospiraceae</taxon>
        <taxon>Enterocloster</taxon>
    </lineage>
</organism>
<evidence type="ECO:0000313" key="3">
    <source>
        <dbReference type="Proteomes" id="UP000013085"/>
    </source>
</evidence>
<name>A0A0E2H2K1_9FIRM</name>
<protein>
    <recommendedName>
        <fullName evidence="1">Flagellin C-terminal domain-containing protein</fullName>
    </recommendedName>
</protein>
<dbReference type="AlphaFoldDB" id="A0A0E2H2K1"/>
<proteinExistence type="predicted"/>
<feature type="domain" description="Flagellin C-terminal" evidence="1">
    <location>
        <begin position="1"/>
        <end position="34"/>
    </location>
</feature>
<dbReference type="Pfam" id="PF00700">
    <property type="entry name" value="Flagellin_C"/>
    <property type="match status" value="1"/>
</dbReference>
<dbReference type="RefSeq" id="WP_002584873.1">
    <property type="nucleotide sequence ID" value="NZ_KB850995.1"/>
</dbReference>
<dbReference type="Gene3D" id="6.10.10.10">
    <property type="entry name" value="Flagellar export chaperone, C-terminal domain"/>
    <property type="match status" value="1"/>
</dbReference>
<comment type="caution">
    <text evidence="2">The sequence shown here is derived from an EMBL/GenBank/DDBJ whole genome shotgun (WGS) entry which is preliminary data.</text>
</comment>
<accession>A0A0E2H2K1</accession>
<reference evidence="2 3" key="1">
    <citation type="submission" date="2013-01" db="EMBL/GenBank/DDBJ databases">
        <title>The Genome Sequence of Clostridium clostridioforme 90A8.</title>
        <authorList>
            <consortium name="The Broad Institute Genome Sequencing Platform"/>
            <person name="Earl A."/>
            <person name="Ward D."/>
            <person name="Feldgarden M."/>
            <person name="Gevers D."/>
            <person name="Courvalin P."/>
            <person name="Lambert T."/>
            <person name="Walker B."/>
            <person name="Young S.K."/>
            <person name="Zeng Q."/>
            <person name="Gargeya S."/>
            <person name="Fitzgerald M."/>
            <person name="Haas B."/>
            <person name="Abouelleil A."/>
            <person name="Alvarado L."/>
            <person name="Arachchi H.M."/>
            <person name="Berlin A.M."/>
            <person name="Chapman S.B."/>
            <person name="Dewar J."/>
            <person name="Goldberg J."/>
            <person name="Griggs A."/>
            <person name="Gujja S."/>
            <person name="Hansen M."/>
            <person name="Howarth C."/>
            <person name="Imamovic A."/>
            <person name="Larimer J."/>
            <person name="McCowan C."/>
            <person name="Murphy C."/>
            <person name="Neiman D."/>
            <person name="Pearson M."/>
            <person name="Priest M."/>
            <person name="Roberts A."/>
            <person name="Saif S."/>
            <person name="Shea T."/>
            <person name="Sisk P."/>
            <person name="Sykes S."/>
            <person name="Wortman J."/>
            <person name="Nusbaum C."/>
            <person name="Birren B."/>
        </authorList>
    </citation>
    <scope>NUCLEOTIDE SEQUENCE [LARGE SCALE GENOMIC DNA]</scope>
    <source>
        <strain evidence="2 3">90A8</strain>
    </source>
</reference>
<evidence type="ECO:0000259" key="1">
    <source>
        <dbReference type="Pfam" id="PF00700"/>
    </source>
</evidence>
<gene>
    <name evidence="2" type="ORF">HMPREF1090_05347</name>
</gene>
<evidence type="ECO:0000313" key="2">
    <source>
        <dbReference type="EMBL" id="ENZ07005.1"/>
    </source>
</evidence>
<dbReference type="Proteomes" id="UP000013085">
    <property type="component" value="Unassembled WGS sequence"/>
</dbReference>